<dbReference type="GeneID" id="39583860"/>
<accession>A0A3N2QAE7</accession>
<protein>
    <submittedName>
        <fullName evidence="2">Uncharacterized protein</fullName>
    </submittedName>
</protein>
<keyword evidence="3" id="KW-1185">Reference proteome</keyword>
<evidence type="ECO:0000313" key="3">
    <source>
        <dbReference type="Proteomes" id="UP000272025"/>
    </source>
</evidence>
<gene>
    <name evidence="2" type="ORF">SODALDRAFT_45123</name>
</gene>
<feature type="compositionally biased region" description="Pro residues" evidence="1">
    <location>
        <begin position="142"/>
        <end position="159"/>
    </location>
</feature>
<name>A0A3N2QAE7_SODAK</name>
<proteinExistence type="predicted"/>
<evidence type="ECO:0000313" key="2">
    <source>
        <dbReference type="EMBL" id="ROT43706.1"/>
    </source>
</evidence>
<feature type="region of interest" description="Disordered" evidence="1">
    <location>
        <begin position="134"/>
        <end position="159"/>
    </location>
</feature>
<dbReference type="RefSeq" id="XP_028471512.1">
    <property type="nucleotide sequence ID" value="XM_028615383.1"/>
</dbReference>
<reference evidence="2 3" key="1">
    <citation type="journal article" date="2018" name="Mol. Ecol.">
        <title>The obligate alkalophilic soda-lake fungus Sodiomyces alkalinus has shifted to a protein diet.</title>
        <authorList>
            <person name="Grum-Grzhimaylo A.A."/>
            <person name="Falkoski D.L."/>
            <person name="van den Heuvel J."/>
            <person name="Valero-Jimenez C.A."/>
            <person name="Min B."/>
            <person name="Choi I.G."/>
            <person name="Lipzen A."/>
            <person name="Daum C.G."/>
            <person name="Aanen D.K."/>
            <person name="Tsang A."/>
            <person name="Henrissat B."/>
            <person name="Bilanenko E.N."/>
            <person name="de Vries R.P."/>
            <person name="van Kan J.A.L."/>
            <person name="Grigoriev I.V."/>
            <person name="Debets A.J.M."/>
        </authorList>
    </citation>
    <scope>NUCLEOTIDE SEQUENCE [LARGE SCALE GENOMIC DNA]</scope>
    <source>
        <strain evidence="2 3">F11</strain>
    </source>
</reference>
<sequence length="159" mass="18064">MAASRPANGPLQHGESKKEHKSLHCSILLLKGRKNPFLTVNCGRVRAEWQKKWWTYQIKGGGGAKRSVNTRDAGCNVDSSAWEFVLYLYYSFFYRTNQISAQIQKCPHISSQSRRNQQQVQVCFSEGRKTRTKISMEYEAQPDPPSPQPPPNPPPSPVM</sequence>
<evidence type="ECO:0000256" key="1">
    <source>
        <dbReference type="SAM" id="MobiDB-lite"/>
    </source>
</evidence>
<dbReference type="EMBL" id="ML119051">
    <property type="protein sequence ID" value="ROT43706.1"/>
    <property type="molecule type" value="Genomic_DNA"/>
</dbReference>
<dbReference type="AlphaFoldDB" id="A0A3N2QAE7"/>
<organism evidence="2 3">
    <name type="scientific">Sodiomyces alkalinus (strain CBS 110278 / VKM F-3762 / F11)</name>
    <name type="common">Alkaliphilic filamentous fungus</name>
    <dbReference type="NCBI Taxonomy" id="1314773"/>
    <lineage>
        <taxon>Eukaryota</taxon>
        <taxon>Fungi</taxon>
        <taxon>Dikarya</taxon>
        <taxon>Ascomycota</taxon>
        <taxon>Pezizomycotina</taxon>
        <taxon>Sordariomycetes</taxon>
        <taxon>Hypocreomycetidae</taxon>
        <taxon>Glomerellales</taxon>
        <taxon>Plectosphaerellaceae</taxon>
        <taxon>Sodiomyces</taxon>
    </lineage>
</organism>
<dbReference type="Proteomes" id="UP000272025">
    <property type="component" value="Unassembled WGS sequence"/>
</dbReference>